<organism evidence="5 6">
    <name type="scientific">Gemmatimonas aurantiaca</name>
    <dbReference type="NCBI Taxonomy" id="173480"/>
    <lineage>
        <taxon>Bacteria</taxon>
        <taxon>Pseudomonadati</taxon>
        <taxon>Gemmatimonadota</taxon>
        <taxon>Gemmatimonadia</taxon>
        <taxon>Gemmatimonadales</taxon>
        <taxon>Gemmatimonadaceae</taxon>
        <taxon>Gemmatimonas</taxon>
    </lineage>
</organism>
<gene>
    <name evidence="5" type="ORF">DGD08_04175</name>
</gene>
<dbReference type="EMBL" id="DPIY01000005">
    <property type="protein sequence ID" value="HCT56392.1"/>
    <property type="molecule type" value="Genomic_DNA"/>
</dbReference>
<name>A0A3D4V6L3_9BACT</name>
<sequence length="371" mass="39536">MTTSVTTTPLALTPITVGATALQNRIVMAPMTRNRAIGNVPNAMMVEYYRQRASAGLIITEGTAPSADGTGYARIPGLHTSEQRDGWKQVTDAVHAEGGRIFLQIMHTGRIFNTLNTPGGIAGVAPSAIAAAGDIWTDQQQLQPHDTPEALDADGLARVQQAFVDSAKLAIDAGFDGIELHAANGYLLQQFLNPHSNQRTDAYGGSVEGRARFVLETARAVARVIGADRTAIRLSPWNQYNDQPDYDEIDATYVLLARELQALGIAYLHLIDPAGYGAHGVATRAAVREHFRGTIILNGGIRTLYTMQDLLASGTADLVAVGAPFISNPDLVDRLRQGLPLSQGNPATFFAPGASGFAEGYTDYPAAEIIS</sequence>
<comment type="similarity">
    <text evidence="2">Belongs to the NADH:flavin oxidoreductase/NADH oxidase family.</text>
</comment>
<evidence type="ECO:0000256" key="2">
    <source>
        <dbReference type="ARBA" id="ARBA00005979"/>
    </source>
</evidence>
<proteinExistence type="inferred from homology"/>
<dbReference type="InterPro" id="IPR045247">
    <property type="entry name" value="Oye-like"/>
</dbReference>
<dbReference type="AlphaFoldDB" id="A0A3D4V6L3"/>
<evidence type="ECO:0000256" key="3">
    <source>
        <dbReference type="ARBA" id="ARBA00023002"/>
    </source>
</evidence>
<evidence type="ECO:0000313" key="5">
    <source>
        <dbReference type="EMBL" id="HCT56392.1"/>
    </source>
</evidence>
<dbReference type="InterPro" id="IPR001155">
    <property type="entry name" value="OxRdtase_FMN_N"/>
</dbReference>
<dbReference type="GO" id="GO:0016628">
    <property type="term" value="F:oxidoreductase activity, acting on the CH-CH group of donors, NAD or NADP as acceptor"/>
    <property type="evidence" value="ECO:0007669"/>
    <property type="project" value="UniProtKB-ARBA"/>
</dbReference>
<dbReference type="Gene3D" id="3.20.20.70">
    <property type="entry name" value="Aldolase class I"/>
    <property type="match status" value="1"/>
</dbReference>
<evidence type="ECO:0000313" key="6">
    <source>
        <dbReference type="Proteomes" id="UP000264071"/>
    </source>
</evidence>
<comment type="cofactor">
    <cofactor evidence="1">
        <name>FMN</name>
        <dbReference type="ChEBI" id="CHEBI:58210"/>
    </cofactor>
</comment>
<dbReference type="PANTHER" id="PTHR22893">
    <property type="entry name" value="NADH OXIDOREDUCTASE-RELATED"/>
    <property type="match status" value="1"/>
</dbReference>
<dbReference type="CDD" id="cd02933">
    <property type="entry name" value="OYE_like_FMN"/>
    <property type="match status" value="1"/>
</dbReference>
<reference evidence="5 6" key="1">
    <citation type="journal article" date="2018" name="Nat. Biotechnol.">
        <title>A standardized bacterial taxonomy based on genome phylogeny substantially revises the tree of life.</title>
        <authorList>
            <person name="Parks D.H."/>
            <person name="Chuvochina M."/>
            <person name="Waite D.W."/>
            <person name="Rinke C."/>
            <person name="Skarshewski A."/>
            <person name="Chaumeil P.A."/>
            <person name="Hugenholtz P."/>
        </authorList>
    </citation>
    <scope>NUCLEOTIDE SEQUENCE [LARGE SCALE GENOMIC DNA]</scope>
    <source>
        <strain evidence="5">UBA8844</strain>
    </source>
</reference>
<feature type="domain" description="NADH:flavin oxidoreductase/NADH oxidase N-terminal" evidence="4">
    <location>
        <begin position="13"/>
        <end position="341"/>
    </location>
</feature>
<dbReference type="GO" id="GO:0005829">
    <property type="term" value="C:cytosol"/>
    <property type="evidence" value="ECO:0007669"/>
    <property type="project" value="UniProtKB-ARBA"/>
</dbReference>
<keyword evidence="3" id="KW-0560">Oxidoreductase</keyword>
<accession>A0A3D4V6L3</accession>
<dbReference type="SUPFAM" id="SSF51395">
    <property type="entry name" value="FMN-linked oxidoreductases"/>
    <property type="match status" value="1"/>
</dbReference>
<dbReference type="InterPro" id="IPR013785">
    <property type="entry name" value="Aldolase_TIM"/>
</dbReference>
<evidence type="ECO:0000256" key="1">
    <source>
        <dbReference type="ARBA" id="ARBA00001917"/>
    </source>
</evidence>
<protein>
    <submittedName>
        <fullName evidence="5">Alkene reductase</fullName>
    </submittedName>
</protein>
<dbReference type="Proteomes" id="UP000264071">
    <property type="component" value="Unassembled WGS sequence"/>
</dbReference>
<comment type="caution">
    <text evidence="5">The sequence shown here is derived from an EMBL/GenBank/DDBJ whole genome shotgun (WGS) entry which is preliminary data.</text>
</comment>
<evidence type="ECO:0000259" key="4">
    <source>
        <dbReference type="Pfam" id="PF00724"/>
    </source>
</evidence>
<dbReference type="FunFam" id="3.20.20.70:FF:000059">
    <property type="entry name" value="N-ethylmaleimide reductase, FMN-linked"/>
    <property type="match status" value="1"/>
</dbReference>
<dbReference type="OMA" id="APCTRMR"/>
<dbReference type="GO" id="GO:0010181">
    <property type="term" value="F:FMN binding"/>
    <property type="evidence" value="ECO:0007669"/>
    <property type="project" value="InterPro"/>
</dbReference>
<dbReference type="Pfam" id="PF00724">
    <property type="entry name" value="Oxidored_FMN"/>
    <property type="match status" value="1"/>
</dbReference>
<dbReference type="PANTHER" id="PTHR22893:SF91">
    <property type="entry name" value="NADPH DEHYDROGENASE 2-RELATED"/>
    <property type="match status" value="1"/>
</dbReference>